<dbReference type="AlphaFoldDB" id="A0A100XYN7"/>
<dbReference type="InterPro" id="IPR029060">
    <property type="entry name" value="PIN-like_dom_sf"/>
</dbReference>
<sequence length="204" mass="23989">MVKVFVDTNTIVHWAILKKGIERHGEGLINKYRKLEQSYRLVEGAINGTFKAEFYTSNLALAEMTRAFADFLISEKMRSEGIAALYWGKYFKDFLLTGEEFDEFLDAIIKLSNLIRERLNVIEDSVFDVEYYPFFVARAGLMTQDAILITTAIKHGMDYFVTMDRDFHDLLEDKRIRKRTRKFFEERNFKIVRPGRMIQILEGL</sequence>
<evidence type="ECO:0000313" key="3">
    <source>
        <dbReference type="Proteomes" id="UP000053462"/>
    </source>
</evidence>
<accession>A0A100XYN7</accession>
<proteinExistence type="predicted"/>
<evidence type="ECO:0000259" key="1">
    <source>
        <dbReference type="Pfam" id="PF01850"/>
    </source>
</evidence>
<evidence type="ECO:0000313" key="2">
    <source>
        <dbReference type="EMBL" id="KUH34120.1"/>
    </source>
</evidence>
<dbReference type="InterPro" id="IPR002716">
    <property type="entry name" value="PIN_dom"/>
</dbReference>
<comment type="caution">
    <text evidence="2">The sequence shown here is derived from an EMBL/GenBank/DDBJ whole genome shotgun (WGS) entry which is preliminary data.</text>
</comment>
<dbReference type="Proteomes" id="UP000053462">
    <property type="component" value="Unassembled WGS sequence"/>
</dbReference>
<dbReference type="Pfam" id="PF01850">
    <property type="entry name" value="PIN"/>
    <property type="match status" value="1"/>
</dbReference>
<dbReference type="OrthoDB" id="375756at2157"/>
<dbReference type="SUPFAM" id="SSF88723">
    <property type="entry name" value="PIN domain-like"/>
    <property type="match status" value="1"/>
</dbReference>
<organism evidence="2 3">
    <name type="scientific">Thermococcus celericrescens</name>
    <dbReference type="NCBI Taxonomy" id="227598"/>
    <lineage>
        <taxon>Archaea</taxon>
        <taxon>Methanobacteriati</taxon>
        <taxon>Methanobacteriota</taxon>
        <taxon>Thermococci</taxon>
        <taxon>Thermococcales</taxon>
        <taxon>Thermococcaceae</taxon>
        <taxon>Thermococcus</taxon>
    </lineage>
</organism>
<gene>
    <name evidence="2" type="ORF">APY94_03395</name>
</gene>
<dbReference type="STRING" id="227598.APY94_03395"/>
<reference evidence="2 3" key="1">
    <citation type="submission" date="2015-10" db="EMBL/GenBank/DDBJ databases">
        <title>Draft genome sequence of Thermococcus celericrescens strain DSM 17994.</title>
        <authorList>
            <person name="Hong S.-J."/>
            <person name="Park C.-E."/>
            <person name="Shin J.-H."/>
        </authorList>
    </citation>
    <scope>NUCLEOTIDE SEQUENCE [LARGE SCALE GENOMIC DNA]</scope>
    <source>
        <strain evidence="2 3">DSM 17994</strain>
    </source>
</reference>
<dbReference type="RefSeq" id="WP_058938297.1">
    <property type="nucleotide sequence ID" value="NZ_LLYW01000010.1"/>
</dbReference>
<keyword evidence="3" id="KW-1185">Reference proteome</keyword>
<protein>
    <recommendedName>
        <fullName evidence="1">PIN domain-containing protein</fullName>
    </recommendedName>
</protein>
<dbReference type="EMBL" id="LLYW01000010">
    <property type="protein sequence ID" value="KUH34120.1"/>
    <property type="molecule type" value="Genomic_DNA"/>
</dbReference>
<feature type="domain" description="PIN" evidence="1">
    <location>
        <begin position="45"/>
        <end position="169"/>
    </location>
</feature>
<name>A0A100XYN7_9EURY</name>
<dbReference type="CDD" id="cd18713">
    <property type="entry name" value="PIN_VapC-like"/>
    <property type="match status" value="1"/>
</dbReference>